<evidence type="ECO:0000256" key="2">
    <source>
        <dbReference type="PROSITE-ProRule" id="PRU00035"/>
    </source>
</evidence>
<dbReference type="Pfam" id="PF00439">
    <property type="entry name" value="Bromodomain"/>
    <property type="match status" value="1"/>
</dbReference>
<feature type="compositionally biased region" description="Low complexity" evidence="3">
    <location>
        <begin position="918"/>
        <end position="927"/>
    </location>
</feature>
<proteinExistence type="predicted"/>
<feature type="compositionally biased region" description="Polar residues" evidence="3">
    <location>
        <begin position="1074"/>
        <end position="1100"/>
    </location>
</feature>
<feature type="domain" description="Protein kinase" evidence="4">
    <location>
        <begin position="549"/>
        <end position="870"/>
    </location>
</feature>
<feature type="region of interest" description="Disordered" evidence="3">
    <location>
        <begin position="381"/>
        <end position="491"/>
    </location>
</feature>
<feature type="domain" description="Bromo" evidence="5">
    <location>
        <begin position="67"/>
        <end position="117"/>
    </location>
</feature>
<dbReference type="InterPro" id="IPR036427">
    <property type="entry name" value="Bromodomain-like_sf"/>
</dbReference>
<dbReference type="PANTHER" id="PTHR44167">
    <property type="entry name" value="OVARIAN-SPECIFIC SERINE/THREONINE-PROTEIN KINASE LOK-RELATED"/>
    <property type="match status" value="1"/>
</dbReference>
<organism evidence="6">
    <name type="scientific">Lichtheimia ramosa</name>
    <dbReference type="NCBI Taxonomy" id="688394"/>
    <lineage>
        <taxon>Eukaryota</taxon>
        <taxon>Fungi</taxon>
        <taxon>Fungi incertae sedis</taxon>
        <taxon>Mucoromycota</taxon>
        <taxon>Mucoromycotina</taxon>
        <taxon>Mucoromycetes</taxon>
        <taxon>Mucorales</taxon>
        <taxon>Lichtheimiaceae</taxon>
        <taxon>Lichtheimia</taxon>
    </lineage>
</organism>
<dbReference type="GO" id="GO:0005524">
    <property type="term" value="F:ATP binding"/>
    <property type="evidence" value="ECO:0007669"/>
    <property type="project" value="InterPro"/>
</dbReference>
<evidence type="ECO:0000259" key="5">
    <source>
        <dbReference type="PROSITE" id="PS50014"/>
    </source>
</evidence>
<feature type="compositionally biased region" description="Low complexity" evidence="3">
    <location>
        <begin position="951"/>
        <end position="968"/>
    </location>
</feature>
<evidence type="ECO:0000256" key="3">
    <source>
        <dbReference type="SAM" id="MobiDB-lite"/>
    </source>
</evidence>
<dbReference type="OrthoDB" id="4062651at2759"/>
<feature type="compositionally biased region" description="Basic and acidic residues" evidence="3">
    <location>
        <begin position="9"/>
        <end position="22"/>
    </location>
</feature>
<dbReference type="PROSITE" id="PS50014">
    <property type="entry name" value="BROMODOMAIN_2"/>
    <property type="match status" value="1"/>
</dbReference>
<dbReference type="InterPro" id="IPR011009">
    <property type="entry name" value="Kinase-like_dom_sf"/>
</dbReference>
<dbReference type="GO" id="GO:0006325">
    <property type="term" value="P:chromatin organization"/>
    <property type="evidence" value="ECO:0007669"/>
    <property type="project" value="UniProtKB-ARBA"/>
</dbReference>
<protein>
    <recommendedName>
        <fullName evidence="7">Protein kinase domain-containing protein</fullName>
    </recommendedName>
</protein>
<dbReference type="InterPro" id="IPR000719">
    <property type="entry name" value="Prot_kinase_dom"/>
</dbReference>
<dbReference type="PANTHER" id="PTHR44167:SF24">
    <property type="entry name" value="SERINE_THREONINE-PROTEIN KINASE CHK2"/>
    <property type="match status" value="1"/>
</dbReference>
<dbReference type="SUPFAM" id="SSF56112">
    <property type="entry name" value="Protein kinase-like (PK-like)"/>
    <property type="match status" value="1"/>
</dbReference>
<evidence type="ECO:0008006" key="7">
    <source>
        <dbReference type="Google" id="ProtNLM"/>
    </source>
</evidence>
<gene>
    <name evidence="6" type="ORF">LRAMOSA02012</name>
</gene>
<dbReference type="Gene3D" id="1.10.510.10">
    <property type="entry name" value="Transferase(Phosphotransferase) domain 1"/>
    <property type="match status" value="1"/>
</dbReference>
<evidence type="ECO:0000256" key="1">
    <source>
        <dbReference type="ARBA" id="ARBA00023117"/>
    </source>
</evidence>
<feature type="region of interest" description="Disordered" evidence="3">
    <location>
        <begin position="1"/>
        <end position="23"/>
    </location>
</feature>
<reference evidence="6" key="1">
    <citation type="journal article" date="2014" name="Genome Announc.">
        <title>De novo whole-genome sequence and genome annotation of Lichtheimia ramosa.</title>
        <authorList>
            <person name="Linde J."/>
            <person name="Schwartze V."/>
            <person name="Binder U."/>
            <person name="Lass-Florl C."/>
            <person name="Voigt K."/>
            <person name="Horn F."/>
        </authorList>
    </citation>
    <scope>NUCLEOTIDE SEQUENCE</scope>
    <source>
        <strain evidence="6">JMRC FSU:6197</strain>
    </source>
</reference>
<dbReference type="CDD" id="cd04369">
    <property type="entry name" value="Bromodomain"/>
    <property type="match status" value="1"/>
</dbReference>
<feature type="compositionally biased region" description="Basic residues" evidence="3">
    <location>
        <begin position="898"/>
        <end position="907"/>
    </location>
</feature>
<dbReference type="AlphaFoldDB" id="A0A077WLN4"/>
<sequence>MSQPQQVYVDDRQDLREEHETDGPLGSQRIRVSMLFLHLCVQVVDHLASCYSIWPFMLPVPSAASVYHKEIKAPMDLITLESKVYRGHYKNFGQFQDDLVLIWKNAQHFHHDPTASIHRMANDLEQRYGEFMQPLFNGRSIIVPERTTPTAEETDLSSPTSTNVSSESALYFMQLALPTEKTTKNRIVKGYSDVSYIYDHLNGGFYRAVDAIKEGQPLLQRPLPRIYISKNRTLLLEAKSRSNGVVAIFTNVELKPYTSLDQQLTHVTGDVALVRPLGNLVDFDISNADSRLSTEFLPKAWMKVKIVKVIPGVQAIVTHPMKKALFYRPYATHRISNNRDLRITAQDIHLTRLFARAVLDGKTSLDDPSTYQVPAQVATSFLSSSKRKSSPSTPASQASTSSHSSSSVSSSASSQQQFDQIKRQKTDSSATTTNDDVHRPSSSPSATLQTHQQTPSPNFDQQVPVLSRFSSVDDNPQHPVTPPESQQNTQSLSFTKYLDPANDESMAADDDNEDREYYINQSKQLWEKVLQLCDNKDVPIIHVNKYLRNTTSFPNAEGYFKHVYYVQNDPSVVVQTFRRMTITQRTTELVTLLAVHNIPHMAQILEVLKEDNGEIIGLSMQRYQKTLKQYTHRHTHHRLTAYQKMDIIQQLLVCMREIHALGIAHRDLSEVNFMVNESDDQLKDGSPRANVYLIDFGKAIFTKPEDVRRWWVDRPPLREGEYEGEVLPESLEELDRWCEDLPWVRCKPDHGYRHYRSIQTLPRTRVDQETLPYLVHPIAEDIYSIGTLIWKTFADSEPWYGILDTDLRGLRERVQNDYTIDAALDREVPGELSRELLRFCIRACPEDRKSADEILEWVKAHEQELIDEWITHAPQGRTRRHAKVLNRFEDEQTMSQRGTRRGRKGKSKATSAKKEVDTSSTTTNDDTQQPKRKRGRPKGSFKKNSKRARAAAKAAALSSLQDLDSSSPTPMPPTVPTTTNQSIAAEQTTIPVPSHEEPSSSSPAALIRLPSDYVASQSPSPYVQHNEQADTSSSTVIRLPSVNARIQDDPMQSDSFIHQSSNHVDIPMPMATDVPSSSSNNNATQPEQHTANDTESTSPTIRLLLSLQPPPSSSPPHQSS</sequence>
<feature type="region of interest" description="Disordered" evidence="3">
    <location>
        <begin position="1065"/>
        <end position="1120"/>
    </location>
</feature>
<dbReference type="GO" id="GO:0004672">
    <property type="term" value="F:protein kinase activity"/>
    <property type="evidence" value="ECO:0007669"/>
    <property type="project" value="InterPro"/>
</dbReference>
<feature type="compositionally biased region" description="Basic residues" evidence="3">
    <location>
        <begin position="930"/>
        <end position="950"/>
    </location>
</feature>
<dbReference type="SMART" id="SM00297">
    <property type="entry name" value="BROMO"/>
    <property type="match status" value="1"/>
</dbReference>
<dbReference type="SUPFAM" id="SSF47370">
    <property type="entry name" value="Bromodomain"/>
    <property type="match status" value="1"/>
</dbReference>
<feature type="region of interest" description="Disordered" evidence="3">
    <location>
        <begin position="876"/>
        <end position="980"/>
    </location>
</feature>
<feature type="compositionally biased region" description="Low complexity" evidence="3">
    <location>
        <begin position="381"/>
        <end position="417"/>
    </location>
</feature>
<evidence type="ECO:0000259" key="4">
    <source>
        <dbReference type="PROSITE" id="PS50011"/>
    </source>
</evidence>
<feature type="compositionally biased region" description="Polar residues" evidence="3">
    <location>
        <begin position="427"/>
        <end position="461"/>
    </location>
</feature>
<name>A0A077WLN4_9FUNG</name>
<dbReference type="SMART" id="SM00220">
    <property type="entry name" value="S_TKc"/>
    <property type="match status" value="1"/>
</dbReference>
<evidence type="ECO:0000313" key="6">
    <source>
        <dbReference type="EMBL" id="CDS08063.1"/>
    </source>
</evidence>
<feature type="compositionally biased region" description="Polar residues" evidence="3">
    <location>
        <begin position="1017"/>
        <end position="1036"/>
    </location>
</feature>
<dbReference type="Gene3D" id="1.20.920.10">
    <property type="entry name" value="Bromodomain-like"/>
    <property type="match status" value="1"/>
</dbReference>
<feature type="region of interest" description="Disordered" evidence="3">
    <location>
        <begin position="1017"/>
        <end position="1037"/>
    </location>
</feature>
<dbReference type="PROSITE" id="PS50011">
    <property type="entry name" value="PROTEIN_KINASE_DOM"/>
    <property type="match status" value="1"/>
</dbReference>
<accession>A0A077WLN4</accession>
<keyword evidence="1 2" id="KW-0103">Bromodomain</keyword>
<dbReference type="EMBL" id="LK023324">
    <property type="protein sequence ID" value="CDS08063.1"/>
    <property type="molecule type" value="Genomic_DNA"/>
</dbReference>
<dbReference type="InterPro" id="IPR001487">
    <property type="entry name" value="Bromodomain"/>
</dbReference>